<sequence length="221" mass="25839">MKFKRIYFYGIIAIAFLLYFVISIIKIWHIDKSVIWTKKTNLYAQIFIKSDLIKSDLTYFNKTKLPIATFNYDGKYKIIVSSFKINQKTNLQELIRLNTGQSHPTIGVIYNSILFLNSFNYQSNINSNPQICQRLNLSISGDSLKVKAKNNFLSYHLILDNLSIKFNSEQDVELFASSKEKALNAQILFLKRFDHLYFILMIPNNKKIKTNNNLLFDLIKN</sequence>
<dbReference type="Proteomes" id="UP001144341">
    <property type="component" value="Unassembled WGS sequence"/>
</dbReference>
<evidence type="ECO:0000256" key="1">
    <source>
        <dbReference type="SAM" id="Phobius"/>
    </source>
</evidence>
<keyword evidence="3" id="KW-1185">Reference proteome</keyword>
<organism evidence="2 3">
    <name type="scientific">Pedobacter rhodius</name>
    <dbReference type="NCBI Taxonomy" id="3004098"/>
    <lineage>
        <taxon>Bacteria</taxon>
        <taxon>Pseudomonadati</taxon>
        <taxon>Bacteroidota</taxon>
        <taxon>Sphingobacteriia</taxon>
        <taxon>Sphingobacteriales</taxon>
        <taxon>Sphingobacteriaceae</taxon>
        <taxon>Pedobacter</taxon>
    </lineage>
</organism>
<name>A0ABT4L2P4_9SPHI</name>
<evidence type="ECO:0000313" key="3">
    <source>
        <dbReference type="Proteomes" id="UP001144341"/>
    </source>
</evidence>
<accession>A0ABT4L2P4</accession>
<dbReference type="RefSeq" id="WP_269416436.1">
    <property type="nucleotide sequence ID" value="NZ_JAPWGL010000004.1"/>
</dbReference>
<proteinExistence type="predicted"/>
<evidence type="ECO:0008006" key="4">
    <source>
        <dbReference type="Google" id="ProtNLM"/>
    </source>
</evidence>
<protein>
    <recommendedName>
        <fullName evidence="4">Transmembrane protein</fullName>
    </recommendedName>
</protein>
<keyword evidence="1" id="KW-0812">Transmembrane</keyword>
<keyword evidence="1" id="KW-1133">Transmembrane helix</keyword>
<feature type="transmembrane region" description="Helical" evidence="1">
    <location>
        <begin position="6"/>
        <end position="28"/>
    </location>
</feature>
<keyword evidence="1" id="KW-0472">Membrane</keyword>
<comment type="caution">
    <text evidence="2">The sequence shown here is derived from an EMBL/GenBank/DDBJ whole genome shotgun (WGS) entry which is preliminary data.</text>
</comment>
<reference evidence="2" key="1">
    <citation type="submission" date="2022-12" db="EMBL/GenBank/DDBJ databases">
        <title>Genome sequence of SJ11.</title>
        <authorList>
            <person name="Woo H."/>
        </authorList>
    </citation>
    <scope>NUCLEOTIDE SEQUENCE</scope>
    <source>
        <strain evidence="2">SJ11</strain>
    </source>
</reference>
<evidence type="ECO:0000313" key="2">
    <source>
        <dbReference type="EMBL" id="MCZ4224657.1"/>
    </source>
</evidence>
<gene>
    <name evidence="2" type="ORF">O0931_15200</name>
</gene>
<dbReference type="EMBL" id="JAPWGL010000004">
    <property type="protein sequence ID" value="MCZ4224657.1"/>
    <property type="molecule type" value="Genomic_DNA"/>
</dbReference>